<comment type="subcellular location">
    <subcellularLocation>
        <location evidence="1">Mitochondrion inner membrane</location>
        <topology evidence="1">Single-pass membrane protein</topology>
    </subcellularLocation>
</comment>
<name>A0A9P8RH09_9PEZI</name>
<dbReference type="PROSITE" id="PS00674">
    <property type="entry name" value="AAA"/>
    <property type="match status" value="1"/>
</dbReference>
<evidence type="ECO:0000313" key="16">
    <source>
        <dbReference type="Proteomes" id="UP000758603"/>
    </source>
</evidence>
<dbReference type="GO" id="GO:0016887">
    <property type="term" value="F:ATP hydrolysis activity"/>
    <property type="evidence" value="ECO:0007669"/>
    <property type="project" value="InterPro"/>
</dbReference>
<keyword evidence="4 12" id="KW-0547">Nucleotide-binding</keyword>
<organism evidence="15 16">
    <name type="scientific">Truncatella angustata</name>
    <dbReference type="NCBI Taxonomy" id="152316"/>
    <lineage>
        <taxon>Eukaryota</taxon>
        <taxon>Fungi</taxon>
        <taxon>Dikarya</taxon>
        <taxon>Ascomycota</taxon>
        <taxon>Pezizomycotina</taxon>
        <taxon>Sordariomycetes</taxon>
        <taxon>Xylariomycetidae</taxon>
        <taxon>Amphisphaeriales</taxon>
        <taxon>Sporocadaceae</taxon>
        <taxon>Truncatella</taxon>
    </lineage>
</organism>
<dbReference type="GeneID" id="70134113"/>
<dbReference type="Pfam" id="PF08740">
    <property type="entry name" value="BCS1_N"/>
    <property type="match status" value="1"/>
</dbReference>
<dbReference type="PANTHER" id="PTHR23070">
    <property type="entry name" value="BCS1 AAA-TYPE ATPASE"/>
    <property type="match status" value="1"/>
</dbReference>
<keyword evidence="3" id="KW-0812">Transmembrane</keyword>
<comment type="caution">
    <text evidence="15">The sequence shown here is derived from an EMBL/GenBank/DDBJ whole genome shotgun (WGS) entry which is preliminary data.</text>
</comment>
<dbReference type="InterPro" id="IPR003593">
    <property type="entry name" value="AAA+_ATPase"/>
</dbReference>
<evidence type="ECO:0000256" key="7">
    <source>
        <dbReference type="ARBA" id="ARBA00022840"/>
    </source>
</evidence>
<dbReference type="SUPFAM" id="SSF52540">
    <property type="entry name" value="P-loop containing nucleoside triphosphate hydrolases"/>
    <property type="match status" value="1"/>
</dbReference>
<proteinExistence type="inferred from homology"/>
<dbReference type="EMBL" id="JAGPXC010000011">
    <property type="protein sequence ID" value="KAH6645644.1"/>
    <property type="molecule type" value="Genomic_DNA"/>
</dbReference>
<reference evidence="15" key="1">
    <citation type="journal article" date="2021" name="Nat. Commun.">
        <title>Genetic determinants of endophytism in the Arabidopsis root mycobiome.</title>
        <authorList>
            <person name="Mesny F."/>
            <person name="Miyauchi S."/>
            <person name="Thiergart T."/>
            <person name="Pickel B."/>
            <person name="Atanasova L."/>
            <person name="Karlsson M."/>
            <person name="Huettel B."/>
            <person name="Barry K.W."/>
            <person name="Haridas S."/>
            <person name="Chen C."/>
            <person name="Bauer D."/>
            <person name="Andreopoulos W."/>
            <person name="Pangilinan J."/>
            <person name="LaButti K."/>
            <person name="Riley R."/>
            <person name="Lipzen A."/>
            <person name="Clum A."/>
            <person name="Drula E."/>
            <person name="Henrissat B."/>
            <person name="Kohler A."/>
            <person name="Grigoriev I.V."/>
            <person name="Martin F.M."/>
            <person name="Hacquard S."/>
        </authorList>
    </citation>
    <scope>NUCLEOTIDE SEQUENCE</scope>
    <source>
        <strain evidence="15">MPI-SDFR-AT-0073</strain>
    </source>
</reference>
<evidence type="ECO:0000256" key="2">
    <source>
        <dbReference type="ARBA" id="ARBA00007448"/>
    </source>
</evidence>
<dbReference type="GO" id="GO:0005743">
    <property type="term" value="C:mitochondrial inner membrane"/>
    <property type="evidence" value="ECO:0007669"/>
    <property type="project" value="UniProtKB-SubCell"/>
</dbReference>
<dbReference type="SMART" id="SM01024">
    <property type="entry name" value="BCS1_N"/>
    <property type="match status" value="1"/>
</dbReference>
<comment type="catalytic activity">
    <reaction evidence="11">
        <text>ATP + H2O = ADP + phosphate + H(+)</text>
        <dbReference type="Rhea" id="RHEA:13065"/>
        <dbReference type="ChEBI" id="CHEBI:15377"/>
        <dbReference type="ChEBI" id="CHEBI:15378"/>
        <dbReference type="ChEBI" id="CHEBI:30616"/>
        <dbReference type="ChEBI" id="CHEBI:43474"/>
        <dbReference type="ChEBI" id="CHEBI:456216"/>
    </reaction>
    <physiologicalReaction direction="left-to-right" evidence="11">
        <dbReference type="Rhea" id="RHEA:13066"/>
    </physiologicalReaction>
</comment>
<keyword evidence="9" id="KW-0496">Mitochondrion</keyword>
<keyword evidence="16" id="KW-1185">Reference proteome</keyword>
<dbReference type="Gene3D" id="3.40.50.300">
    <property type="entry name" value="P-loop containing nucleotide triphosphate hydrolases"/>
    <property type="match status" value="1"/>
</dbReference>
<comment type="similarity">
    <text evidence="2">Belongs to the AAA ATPase family. BCS1 subfamily.</text>
</comment>
<dbReference type="SMART" id="SM00382">
    <property type="entry name" value="AAA"/>
    <property type="match status" value="1"/>
</dbReference>
<evidence type="ECO:0000256" key="4">
    <source>
        <dbReference type="ARBA" id="ARBA00022741"/>
    </source>
</evidence>
<evidence type="ECO:0000256" key="9">
    <source>
        <dbReference type="ARBA" id="ARBA00023128"/>
    </source>
</evidence>
<dbReference type="OrthoDB" id="4769406at2759"/>
<dbReference type="Pfam" id="PF00004">
    <property type="entry name" value="AAA"/>
    <property type="match status" value="1"/>
</dbReference>
<evidence type="ECO:0000256" key="11">
    <source>
        <dbReference type="ARBA" id="ARBA00048778"/>
    </source>
</evidence>
<dbReference type="InterPro" id="IPR014851">
    <property type="entry name" value="BCS1_N"/>
</dbReference>
<evidence type="ECO:0000256" key="1">
    <source>
        <dbReference type="ARBA" id="ARBA00004434"/>
    </source>
</evidence>
<accession>A0A9P8RH09</accession>
<dbReference type="Proteomes" id="UP000758603">
    <property type="component" value="Unassembled WGS sequence"/>
</dbReference>
<dbReference type="GO" id="GO:0005524">
    <property type="term" value="F:ATP binding"/>
    <property type="evidence" value="ECO:0007669"/>
    <property type="project" value="UniProtKB-KW"/>
</dbReference>
<feature type="domain" description="AAA+ ATPase" evidence="13">
    <location>
        <begin position="253"/>
        <end position="385"/>
    </location>
</feature>
<keyword evidence="7 12" id="KW-0067">ATP-binding</keyword>
<evidence type="ECO:0000256" key="12">
    <source>
        <dbReference type="RuleBase" id="RU003651"/>
    </source>
</evidence>
<sequence>MAQFNGTNPFPTHGVPSNSGTLLDEFFPGFGQASAFIGQFVAGNLSGYAQLLCLCSVLSFVGRYINILVRWIRENFTSTIHLQRSSESYDMLLGWISLNDLGSLARSSVARVGAEGKTPPDHFIAKKKPLHFSPWKASFLFWYNSNLLLFRSTLKETAFRQEEEISLTCLGRTSKVIQAFLAECRLEYLQRIENKTTIFEHSAERWRRTTAINARPMSTVLISDHEKQSLISDVDKFLAEETQKWYSARAIPYRRGYLLYGPPGTGKSSLSLSIAGHFGLDIYVLSISSVDDETLKTLFAQLPQHCVVLLEDVDATGASNCRGVKAHNAATPKAVTLSGLLNALDGVASQVGRVLIMTTNHIEKLDEALIRPGRVDKVRFQLADHDVLLQLFHFVFASTVKHQSSDTMERLADDFAKNIPTLSFSPADVLSFLLEHRDSPSSAVIKARSWATRALEERVSDSACLPEDTKSNGH</sequence>
<evidence type="ECO:0000259" key="14">
    <source>
        <dbReference type="SMART" id="SM01024"/>
    </source>
</evidence>
<feature type="domain" description="BCS1 N-terminal" evidence="14">
    <location>
        <begin position="51"/>
        <end position="220"/>
    </location>
</feature>
<dbReference type="InterPro" id="IPR027417">
    <property type="entry name" value="P-loop_NTPase"/>
</dbReference>
<dbReference type="InterPro" id="IPR003959">
    <property type="entry name" value="ATPase_AAA_core"/>
</dbReference>
<dbReference type="AlphaFoldDB" id="A0A9P8RH09"/>
<protein>
    <submittedName>
        <fullName evidence="15">Mitochondrial chaperone bcs1</fullName>
    </submittedName>
</protein>
<keyword evidence="6" id="KW-0378">Hydrolase</keyword>
<evidence type="ECO:0000256" key="8">
    <source>
        <dbReference type="ARBA" id="ARBA00022989"/>
    </source>
</evidence>
<keyword evidence="5" id="KW-0999">Mitochondrion inner membrane</keyword>
<evidence type="ECO:0000256" key="5">
    <source>
        <dbReference type="ARBA" id="ARBA00022792"/>
    </source>
</evidence>
<dbReference type="RefSeq" id="XP_045952158.1">
    <property type="nucleotide sequence ID" value="XM_046105222.1"/>
</dbReference>
<gene>
    <name evidence="15" type="ORF">BKA67DRAFT_595874</name>
</gene>
<dbReference type="Pfam" id="PF25426">
    <property type="entry name" value="AAA_lid_BCS1"/>
    <property type="match status" value="1"/>
</dbReference>
<dbReference type="InterPro" id="IPR003960">
    <property type="entry name" value="ATPase_AAA_CS"/>
</dbReference>
<evidence type="ECO:0000313" key="15">
    <source>
        <dbReference type="EMBL" id="KAH6645644.1"/>
    </source>
</evidence>
<evidence type="ECO:0000259" key="13">
    <source>
        <dbReference type="SMART" id="SM00382"/>
    </source>
</evidence>
<dbReference type="InterPro" id="IPR050747">
    <property type="entry name" value="Mitochondrial_chaperone_BCS1"/>
</dbReference>
<dbReference type="InterPro" id="IPR057495">
    <property type="entry name" value="AAA_lid_BCS1"/>
</dbReference>
<keyword evidence="8" id="KW-1133">Transmembrane helix</keyword>
<evidence type="ECO:0000256" key="3">
    <source>
        <dbReference type="ARBA" id="ARBA00022692"/>
    </source>
</evidence>
<keyword evidence="10" id="KW-0472">Membrane</keyword>
<evidence type="ECO:0000256" key="10">
    <source>
        <dbReference type="ARBA" id="ARBA00023136"/>
    </source>
</evidence>
<evidence type="ECO:0000256" key="6">
    <source>
        <dbReference type="ARBA" id="ARBA00022801"/>
    </source>
</evidence>